<gene>
    <name evidence="7" type="ORF">GCM10022231_09220</name>
</gene>
<evidence type="ECO:0000313" key="7">
    <source>
        <dbReference type="EMBL" id="GAA3953187.1"/>
    </source>
</evidence>
<evidence type="ECO:0000256" key="4">
    <source>
        <dbReference type="ARBA" id="ARBA00023159"/>
    </source>
</evidence>
<dbReference type="PRINTS" id="PR00039">
    <property type="entry name" value="HTHLYSR"/>
</dbReference>
<accession>A0ABP7NSF2</accession>
<dbReference type="Proteomes" id="UP001418444">
    <property type="component" value="Unassembled WGS sequence"/>
</dbReference>
<feature type="domain" description="HTH lysR-type" evidence="6">
    <location>
        <begin position="27"/>
        <end position="84"/>
    </location>
</feature>
<dbReference type="CDD" id="cd05466">
    <property type="entry name" value="PBP2_LTTR_substrate"/>
    <property type="match status" value="1"/>
</dbReference>
<dbReference type="InterPro" id="IPR036390">
    <property type="entry name" value="WH_DNA-bd_sf"/>
</dbReference>
<dbReference type="InterPro" id="IPR000847">
    <property type="entry name" value="LysR_HTH_N"/>
</dbReference>
<dbReference type="Gene3D" id="1.10.10.10">
    <property type="entry name" value="Winged helix-like DNA-binding domain superfamily/Winged helix DNA-binding domain"/>
    <property type="match status" value="1"/>
</dbReference>
<dbReference type="Gene3D" id="3.40.190.10">
    <property type="entry name" value="Periplasmic binding protein-like II"/>
    <property type="match status" value="2"/>
</dbReference>
<evidence type="ECO:0000259" key="6">
    <source>
        <dbReference type="PROSITE" id="PS50931"/>
    </source>
</evidence>
<protein>
    <submittedName>
        <fullName evidence="7">LysR family transcriptional regulator</fullName>
    </submittedName>
</protein>
<dbReference type="PROSITE" id="PS50931">
    <property type="entry name" value="HTH_LYSR"/>
    <property type="match status" value="1"/>
</dbReference>
<dbReference type="PANTHER" id="PTHR30346">
    <property type="entry name" value="TRANSCRIPTIONAL DUAL REGULATOR HCAR-RELATED"/>
    <property type="match status" value="1"/>
</dbReference>
<evidence type="ECO:0000256" key="1">
    <source>
        <dbReference type="ARBA" id="ARBA00009437"/>
    </source>
</evidence>
<dbReference type="SUPFAM" id="SSF46785">
    <property type="entry name" value="Winged helix' DNA-binding domain"/>
    <property type="match status" value="1"/>
</dbReference>
<dbReference type="EMBL" id="BAAAZW010000002">
    <property type="protein sequence ID" value="GAA3953187.1"/>
    <property type="molecule type" value="Genomic_DNA"/>
</dbReference>
<organism evidence="7 8">
    <name type="scientific">Gordonia caeni</name>
    <dbReference type="NCBI Taxonomy" id="1007097"/>
    <lineage>
        <taxon>Bacteria</taxon>
        <taxon>Bacillati</taxon>
        <taxon>Actinomycetota</taxon>
        <taxon>Actinomycetes</taxon>
        <taxon>Mycobacteriales</taxon>
        <taxon>Gordoniaceae</taxon>
        <taxon>Gordonia</taxon>
    </lineage>
</organism>
<dbReference type="PANTHER" id="PTHR30346:SF0">
    <property type="entry name" value="HCA OPERON TRANSCRIPTIONAL ACTIVATOR HCAR"/>
    <property type="match status" value="1"/>
</dbReference>
<keyword evidence="4" id="KW-0010">Activator</keyword>
<keyword evidence="8" id="KW-1185">Reference proteome</keyword>
<sequence length="314" mass="34341">METRPAKPVDHALSDQTDLFCSYNGGMEFRQLTYLVAVATQGGFSRAARACFVSQSAVSHQIAALERELGVELFERSSRTVTLTEAGQTLLPRAEELLALRDDAVAAVAPRPDRVRIAANMSFARTALGAVSAVRDRHPEAEIDFLIKSFVQRIDAVASGEADLALVRGAVDREGLYLDPLWLDQPVVAFSSRHPLAGLGRSPGPHDLADYPLVLPPAEQQVLLHQLVDRVFTRAGRTPRYGPGLRPGHPVAFELINHPDSWTLLYEDPLVPGLVCRRGLEFTLPVSAVLRTDATPNPLVAELLTELSNGYRRD</sequence>
<dbReference type="Pfam" id="PF00126">
    <property type="entry name" value="HTH_1"/>
    <property type="match status" value="1"/>
</dbReference>
<keyword evidence="5" id="KW-0804">Transcription</keyword>
<evidence type="ECO:0000256" key="5">
    <source>
        <dbReference type="ARBA" id="ARBA00023163"/>
    </source>
</evidence>
<evidence type="ECO:0000256" key="2">
    <source>
        <dbReference type="ARBA" id="ARBA00023015"/>
    </source>
</evidence>
<dbReference type="SUPFAM" id="SSF53850">
    <property type="entry name" value="Periplasmic binding protein-like II"/>
    <property type="match status" value="1"/>
</dbReference>
<evidence type="ECO:0000313" key="8">
    <source>
        <dbReference type="Proteomes" id="UP001418444"/>
    </source>
</evidence>
<comment type="caution">
    <text evidence="7">The sequence shown here is derived from an EMBL/GenBank/DDBJ whole genome shotgun (WGS) entry which is preliminary data.</text>
</comment>
<keyword evidence="2" id="KW-0805">Transcription regulation</keyword>
<keyword evidence="3" id="KW-0238">DNA-binding</keyword>
<name>A0ABP7NSF2_9ACTN</name>
<dbReference type="InterPro" id="IPR036388">
    <property type="entry name" value="WH-like_DNA-bd_sf"/>
</dbReference>
<evidence type="ECO:0000256" key="3">
    <source>
        <dbReference type="ARBA" id="ARBA00023125"/>
    </source>
</evidence>
<dbReference type="Pfam" id="PF03466">
    <property type="entry name" value="LysR_substrate"/>
    <property type="match status" value="1"/>
</dbReference>
<reference evidence="8" key="1">
    <citation type="journal article" date="2019" name="Int. J. Syst. Evol. Microbiol.">
        <title>The Global Catalogue of Microorganisms (GCM) 10K type strain sequencing project: providing services to taxonomists for standard genome sequencing and annotation.</title>
        <authorList>
            <consortium name="The Broad Institute Genomics Platform"/>
            <consortium name="The Broad Institute Genome Sequencing Center for Infectious Disease"/>
            <person name="Wu L."/>
            <person name="Ma J."/>
        </authorList>
    </citation>
    <scope>NUCLEOTIDE SEQUENCE [LARGE SCALE GENOMIC DNA]</scope>
    <source>
        <strain evidence="8">JCM 16923</strain>
    </source>
</reference>
<comment type="similarity">
    <text evidence="1">Belongs to the LysR transcriptional regulatory family.</text>
</comment>
<proteinExistence type="inferred from homology"/>
<dbReference type="InterPro" id="IPR005119">
    <property type="entry name" value="LysR_subst-bd"/>
</dbReference>